<dbReference type="NCBIfam" id="NF005457">
    <property type="entry name" value="PRK07051.1"/>
    <property type="match status" value="1"/>
</dbReference>
<dbReference type="GO" id="GO:0009317">
    <property type="term" value="C:acetyl-CoA carboxylase complex"/>
    <property type="evidence" value="ECO:0007669"/>
    <property type="project" value="InterPro"/>
</dbReference>
<comment type="pathway">
    <text evidence="1">Lipid metabolism; fatty acid biosynthesis.</text>
</comment>
<dbReference type="eggNOG" id="COG0511">
    <property type="taxonomic scope" value="Bacteria"/>
</dbReference>
<name>Q47PS0_THEFY</name>
<comment type="function">
    <text evidence="1">This protein is a component of the acetyl coenzyme A carboxylase complex; first, biotin carboxylase catalyzes the carboxylation of the carrier protein and then the transcarboxylase transfers the carboxyl group to form malonyl-CoA.</text>
</comment>
<gene>
    <name evidence="3" type="ordered locus">Tfu_1513</name>
</gene>
<dbReference type="InterPro" id="IPR001249">
    <property type="entry name" value="AcCoA_biotinCC"/>
</dbReference>
<dbReference type="KEGG" id="tfu:Tfu_1513"/>
<dbReference type="GO" id="GO:0006633">
    <property type="term" value="P:fatty acid biosynthetic process"/>
    <property type="evidence" value="ECO:0007669"/>
    <property type="project" value="UniProtKB-UniPathway"/>
</dbReference>
<organism evidence="3">
    <name type="scientific">Thermobifida fusca (strain YX)</name>
    <dbReference type="NCBI Taxonomy" id="269800"/>
    <lineage>
        <taxon>Bacteria</taxon>
        <taxon>Bacillati</taxon>
        <taxon>Actinomycetota</taxon>
        <taxon>Actinomycetes</taxon>
        <taxon>Streptosporangiales</taxon>
        <taxon>Nocardiopsidaceae</taxon>
        <taxon>Thermobifida</taxon>
    </lineage>
</organism>
<keyword evidence="1" id="KW-0443">Lipid metabolism</keyword>
<dbReference type="InterPro" id="IPR000089">
    <property type="entry name" value="Biotin_lipoyl"/>
</dbReference>
<dbReference type="HOGENOM" id="CLU_2048617_0_0_11"/>
<feature type="domain" description="Lipoyl-binding" evidence="2">
    <location>
        <begin position="44"/>
        <end position="117"/>
    </location>
</feature>
<dbReference type="STRING" id="269800.Tfu_1513"/>
<dbReference type="UniPathway" id="UPA00094"/>
<dbReference type="SUPFAM" id="SSF51230">
    <property type="entry name" value="Single hybrid motif"/>
    <property type="match status" value="1"/>
</dbReference>
<keyword evidence="1" id="KW-0275">Fatty acid biosynthesis</keyword>
<evidence type="ECO:0000256" key="1">
    <source>
        <dbReference type="RuleBase" id="RU364072"/>
    </source>
</evidence>
<evidence type="ECO:0000259" key="2">
    <source>
        <dbReference type="Pfam" id="PF00364"/>
    </source>
</evidence>
<dbReference type="CDD" id="cd06850">
    <property type="entry name" value="biotinyl_domain"/>
    <property type="match status" value="1"/>
</dbReference>
<protein>
    <recommendedName>
        <fullName evidence="1">Biotin carboxyl carrier protein of acetyl-CoA carboxylase</fullName>
    </recommendedName>
</protein>
<keyword evidence="1" id="KW-0276">Fatty acid metabolism</keyword>
<keyword evidence="1" id="KW-0092">Biotin</keyword>
<dbReference type="Gene3D" id="2.40.50.100">
    <property type="match status" value="1"/>
</dbReference>
<accession>Q47PS0</accession>
<dbReference type="AlphaFoldDB" id="Q47PS0"/>
<dbReference type="InterPro" id="IPR011053">
    <property type="entry name" value="Single_hybrid_motif"/>
</dbReference>
<reference evidence="3" key="1">
    <citation type="submission" date="2005-07" db="EMBL/GenBank/DDBJ databases">
        <title>Complete sequence of Thermobifida fusca YX.</title>
        <authorList>
            <consortium name="US DOE Joint Genome Institute"/>
            <person name="Copeland A."/>
            <person name="Lucas S."/>
            <person name="Lapidus A."/>
            <person name="Barry K."/>
            <person name="Detter J.C."/>
            <person name="Glavina T."/>
            <person name="Hammon N."/>
            <person name="Israni S."/>
            <person name="Pitluck S."/>
            <person name="Di Bartolo G."/>
            <person name="Chain P."/>
            <person name="Schmutz J."/>
            <person name="Larimer F."/>
            <person name="Land M."/>
            <person name="Lykidis A."/>
            <person name="Richardson P."/>
        </authorList>
    </citation>
    <scope>NUCLEOTIDE SEQUENCE</scope>
    <source>
        <strain evidence="3">YX</strain>
    </source>
</reference>
<evidence type="ECO:0000313" key="3">
    <source>
        <dbReference type="EMBL" id="AAZ55549.1"/>
    </source>
</evidence>
<proteinExistence type="predicted"/>
<keyword evidence="1" id="KW-0444">Lipid biosynthesis</keyword>
<dbReference type="GO" id="GO:0003989">
    <property type="term" value="F:acetyl-CoA carboxylase activity"/>
    <property type="evidence" value="ECO:0007669"/>
    <property type="project" value="InterPro"/>
</dbReference>
<dbReference type="EMBL" id="CP000088">
    <property type="protein sequence ID" value="AAZ55549.1"/>
    <property type="molecule type" value="Genomic_DNA"/>
</dbReference>
<dbReference type="Pfam" id="PF00364">
    <property type="entry name" value="Biotin_lipoyl"/>
    <property type="match status" value="1"/>
</dbReference>
<sequence>MGLFGERVVERKFYGSGGQGTGRPGSATGIRRSMQGAGMPATRVITSPVSGHFYRRPKPDAPPFVEEGQRVEAGQTIGMVEAAKQFTEVKSVSSGTLAEFAVHDRQKLAEGDTIARIAEP</sequence>
<dbReference type="PRINTS" id="PR01071">
    <property type="entry name" value="ACOABIOTINCC"/>
</dbReference>